<organism evidence="1 2">
    <name type="scientific">Vibrio ishigakensis</name>
    <dbReference type="NCBI Taxonomy" id="1481914"/>
    <lineage>
        <taxon>Bacteria</taxon>
        <taxon>Pseudomonadati</taxon>
        <taxon>Pseudomonadota</taxon>
        <taxon>Gammaproteobacteria</taxon>
        <taxon>Vibrionales</taxon>
        <taxon>Vibrionaceae</taxon>
        <taxon>Vibrio</taxon>
    </lineage>
</organism>
<dbReference type="AlphaFoldDB" id="A0A0B8PA69"/>
<proteinExistence type="predicted"/>
<evidence type="ECO:0000313" key="2">
    <source>
        <dbReference type="Proteomes" id="UP000031670"/>
    </source>
</evidence>
<dbReference type="EMBL" id="BBSA01000001">
    <property type="protein sequence ID" value="GAM60083.1"/>
    <property type="molecule type" value="Genomic_DNA"/>
</dbReference>
<evidence type="ECO:0000313" key="1">
    <source>
        <dbReference type="EMBL" id="GAM60083.1"/>
    </source>
</evidence>
<reference evidence="1 2" key="2">
    <citation type="submission" date="2015-01" db="EMBL/GenBank/DDBJ databases">
        <authorList>
            <consortium name="NBRP consortium"/>
            <person name="Sawabe T."/>
            <person name="Meirelles P."/>
            <person name="Feng G."/>
            <person name="Sayaka M."/>
            <person name="Hattori M."/>
            <person name="Ohkuma M."/>
        </authorList>
    </citation>
    <scope>NUCLEOTIDE SEQUENCE [LARGE SCALE GENOMIC DNA]</scope>
    <source>
        <strain evidence="1 2">JCM19232</strain>
    </source>
</reference>
<dbReference type="Proteomes" id="UP000031670">
    <property type="component" value="Unassembled WGS sequence"/>
</dbReference>
<comment type="caution">
    <text evidence="1">The sequence shown here is derived from an EMBL/GenBank/DDBJ whole genome shotgun (WGS) entry which is preliminary data.</text>
</comment>
<reference evidence="1 2" key="1">
    <citation type="submission" date="2015-01" db="EMBL/GenBank/DDBJ databases">
        <title>Vibrio sp. C5 JCM 19232 whole genome shotgun sequence.</title>
        <authorList>
            <person name="Sawabe T."/>
            <person name="Meirelles P."/>
            <person name="Feng G."/>
            <person name="Sayaka M."/>
            <person name="Hattori M."/>
            <person name="Ohkuma M."/>
        </authorList>
    </citation>
    <scope>NUCLEOTIDE SEQUENCE [LARGE SCALE GENOMIC DNA]</scope>
    <source>
        <strain evidence="1 2">JCM19232</strain>
    </source>
</reference>
<protein>
    <submittedName>
        <fullName evidence="1">Uncharacterized protein</fullName>
    </submittedName>
</protein>
<name>A0A0B8PA69_9VIBR</name>
<accession>A0A0B8PA69</accession>
<gene>
    <name evidence="1" type="ORF">JCM19232_416</name>
</gene>
<sequence>MAKLHQVIPVIHHGKQRVSAVLTSGKFIEIFYRYPAIE</sequence>